<dbReference type="RefSeq" id="WP_012412203.1">
    <property type="nucleotide sequence ID" value="NC_010628.1"/>
</dbReference>
<dbReference type="KEGG" id="npu:Npun_F5969"/>
<reference evidence="2 3" key="2">
    <citation type="journal article" date="2013" name="Plant Physiol.">
        <title>A Nostoc punctiforme Sugar Transporter Necessary to Establish a Cyanobacterium-Plant Symbiosis.</title>
        <authorList>
            <person name="Ekman M."/>
            <person name="Picossi S."/>
            <person name="Campbell E.L."/>
            <person name="Meeks J.C."/>
            <person name="Flores E."/>
        </authorList>
    </citation>
    <scope>NUCLEOTIDE SEQUENCE [LARGE SCALE GENOMIC DNA]</scope>
    <source>
        <strain evidence="3">ATCC 29133 / PCC 73102</strain>
    </source>
</reference>
<name>B2ITX2_NOSP7</name>
<feature type="transmembrane region" description="Helical" evidence="1">
    <location>
        <begin position="111"/>
        <end position="128"/>
    </location>
</feature>
<gene>
    <name evidence="2" type="ordered locus">Npun_F5969</name>
</gene>
<dbReference type="EnsemblBacteria" id="ACC84260">
    <property type="protein sequence ID" value="ACC84260"/>
    <property type="gene ID" value="Npun_F5969"/>
</dbReference>
<keyword evidence="1" id="KW-1133">Transmembrane helix</keyword>
<dbReference type="HOGENOM" id="CLU_1863115_0_0_3"/>
<evidence type="ECO:0000256" key="1">
    <source>
        <dbReference type="SAM" id="Phobius"/>
    </source>
</evidence>
<dbReference type="Proteomes" id="UP000001191">
    <property type="component" value="Chromosome"/>
</dbReference>
<dbReference type="AlphaFoldDB" id="B2ITX2"/>
<feature type="transmembrane region" description="Helical" evidence="1">
    <location>
        <begin position="47"/>
        <end position="68"/>
    </location>
</feature>
<protein>
    <submittedName>
        <fullName evidence="2">Uncharacterized protein</fullName>
    </submittedName>
</protein>
<reference evidence="3" key="1">
    <citation type="submission" date="2008-04" db="EMBL/GenBank/DDBJ databases">
        <title>Complete sequence of chromosome of Nostoc punctiforme ATCC 29133.</title>
        <authorList>
            <consortium name="US DOE Joint Genome Institute"/>
            <person name="Copeland A."/>
            <person name="Lucas S."/>
            <person name="Lapidus A."/>
            <person name="Glavina del Rio T."/>
            <person name="Dalin E."/>
            <person name="Tice H."/>
            <person name="Pitluck S."/>
            <person name="Chain P."/>
            <person name="Malfatti S."/>
            <person name="Shin M."/>
            <person name="Vergez L."/>
            <person name="Schmutz J."/>
            <person name="Larimer F."/>
            <person name="Land M."/>
            <person name="Hauser L."/>
            <person name="Kyrpides N."/>
            <person name="Kim E."/>
            <person name="Meeks J.C."/>
            <person name="Elhai J."/>
            <person name="Campbell E.L."/>
            <person name="Thiel T."/>
            <person name="Longmire J."/>
            <person name="Potts M."/>
            <person name="Atlas R."/>
        </authorList>
    </citation>
    <scope>NUCLEOTIDE SEQUENCE [LARGE SCALE GENOMIC DNA]</scope>
    <source>
        <strain evidence="3">ATCC 29133 / PCC 73102</strain>
    </source>
</reference>
<dbReference type="OrthoDB" id="488603at2"/>
<evidence type="ECO:0000313" key="3">
    <source>
        <dbReference type="Proteomes" id="UP000001191"/>
    </source>
</evidence>
<feature type="transmembrane region" description="Helical" evidence="1">
    <location>
        <begin position="73"/>
        <end position="91"/>
    </location>
</feature>
<accession>B2ITX2</accession>
<keyword evidence="3" id="KW-1185">Reference proteome</keyword>
<keyword evidence="1" id="KW-0472">Membrane</keyword>
<keyword evidence="1" id="KW-0812">Transmembrane</keyword>
<dbReference type="PROSITE" id="PS51257">
    <property type="entry name" value="PROKAR_LIPOPROTEIN"/>
    <property type="match status" value="1"/>
</dbReference>
<dbReference type="EMBL" id="CP001037">
    <property type="protein sequence ID" value="ACC84260.1"/>
    <property type="molecule type" value="Genomic_DNA"/>
</dbReference>
<proteinExistence type="predicted"/>
<sequence length="137" mass="15146">MTAKIYTKLGKWYSLVYLLLVALACATGAIINWIITRSHTAGGETYFATTFFLAIASVVVVAAIVGIFQEKMWAKWITLGIYSWYIFGNIHSIIQPSSLGSLEIDARGFKVMQLIALLFPVLGIIFLLEKPKPNVSS</sequence>
<organism evidence="2 3">
    <name type="scientific">Nostoc punctiforme (strain ATCC 29133 / PCC 73102)</name>
    <dbReference type="NCBI Taxonomy" id="63737"/>
    <lineage>
        <taxon>Bacteria</taxon>
        <taxon>Bacillati</taxon>
        <taxon>Cyanobacteriota</taxon>
        <taxon>Cyanophyceae</taxon>
        <taxon>Nostocales</taxon>
        <taxon>Nostocaceae</taxon>
        <taxon>Nostoc</taxon>
    </lineage>
</organism>
<feature type="transmembrane region" description="Helical" evidence="1">
    <location>
        <begin position="12"/>
        <end position="35"/>
    </location>
</feature>
<evidence type="ECO:0000313" key="2">
    <source>
        <dbReference type="EMBL" id="ACC84260.1"/>
    </source>
</evidence>